<feature type="region of interest" description="Disordered" evidence="1">
    <location>
        <begin position="221"/>
        <end position="284"/>
    </location>
</feature>
<evidence type="ECO:0000313" key="2">
    <source>
        <dbReference type="EMBL" id="GFR83075.1"/>
    </source>
</evidence>
<keyword evidence="3" id="KW-1185">Reference proteome</keyword>
<dbReference type="Proteomes" id="UP000762676">
    <property type="component" value="Unassembled WGS sequence"/>
</dbReference>
<evidence type="ECO:0000256" key="1">
    <source>
        <dbReference type="SAM" id="MobiDB-lite"/>
    </source>
</evidence>
<proteinExistence type="predicted"/>
<feature type="compositionally biased region" description="Acidic residues" evidence="1">
    <location>
        <begin position="253"/>
        <end position="264"/>
    </location>
</feature>
<protein>
    <submittedName>
        <fullName evidence="2">Uncharacterized protein</fullName>
    </submittedName>
</protein>
<feature type="compositionally biased region" description="Basic and acidic residues" evidence="1">
    <location>
        <begin position="269"/>
        <end position="284"/>
    </location>
</feature>
<reference evidence="2 3" key="1">
    <citation type="journal article" date="2021" name="Elife">
        <title>Chloroplast acquisition without the gene transfer in kleptoplastic sea slugs, Plakobranchus ocellatus.</title>
        <authorList>
            <person name="Maeda T."/>
            <person name="Takahashi S."/>
            <person name="Yoshida T."/>
            <person name="Shimamura S."/>
            <person name="Takaki Y."/>
            <person name="Nagai Y."/>
            <person name="Toyoda A."/>
            <person name="Suzuki Y."/>
            <person name="Arimoto A."/>
            <person name="Ishii H."/>
            <person name="Satoh N."/>
            <person name="Nishiyama T."/>
            <person name="Hasebe M."/>
            <person name="Maruyama T."/>
            <person name="Minagawa J."/>
            <person name="Obokata J."/>
            <person name="Shigenobu S."/>
        </authorList>
    </citation>
    <scope>NUCLEOTIDE SEQUENCE [LARGE SCALE GENOMIC DNA]</scope>
</reference>
<name>A0AAV4GF88_9GAST</name>
<organism evidence="2 3">
    <name type="scientific">Elysia marginata</name>
    <dbReference type="NCBI Taxonomy" id="1093978"/>
    <lineage>
        <taxon>Eukaryota</taxon>
        <taxon>Metazoa</taxon>
        <taxon>Spiralia</taxon>
        <taxon>Lophotrochozoa</taxon>
        <taxon>Mollusca</taxon>
        <taxon>Gastropoda</taxon>
        <taxon>Heterobranchia</taxon>
        <taxon>Euthyneura</taxon>
        <taxon>Panpulmonata</taxon>
        <taxon>Sacoglossa</taxon>
        <taxon>Placobranchoidea</taxon>
        <taxon>Plakobranchidae</taxon>
        <taxon>Elysia</taxon>
    </lineage>
</organism>
<feature type="region of interest" description="Disordered" evidence="1">
    <location>
        <begin position="1"/>
        <end position="27"/>
    </location>
</feature>
<sequence>MRRKRNKTRTHPSPDQDAPKKCKTTSSLPLNADMENVYTPVRMPTYAVVGEQRGPRINTFVPNVQDSPAAYNDSLVARGSGGHIVDFIDNNCTHSNLKLKSIVADFKDERIVAIVGAIALFNTIVTQQLMNSSLPYGAFPSYAKAKMADNDKKRKEKLLKNAQAKATILDNLLVHGDSHLIEMVIPNCGMNGYKSKYSITKDEIKLYKTSLLNTAGFRIKKGKGRGKKSKNSTDKVPEPVQEPDLQPQQAIDSESDMDSDDDPDWVPSRTEKVNRNLFDRFSVD</sequence>
<feature type="compositionally biased region" description="Basic residues" evidence="1">
    <location>
        <begin position="221"/>
        <end position="230"/>
    </location>
</feature>
<accession>A0AAV4GF88</accession>
<dbReference type="EMBL" id="BMAT01001311">
    <property type="protein sequence ID" value="GFR83075.1"/>
    <property type="molecule type" value="Genomic_DNA"/>
</dbReference>
<comment type="caution">
    <text evidence="2">The sequence shown here is derived from an EMBL/GenBank/DDBJ whole genome shotgun (WGS) entry which is preliminary data.</text>
</comment>
<evidence type="ECO:0000313" key="3">
    <source>
        <dbReference type="Proteomes" id="UP000762676"/>
    </source>
</evidence>
<feature type="compositionally biased region" description="Basic residues" evidence="1">
    <location>
        <begin position="1"/>
        <end position="10"/>
    </location>
</feature>
<gene>
    <name evidence="2" type="ORF">ElyMa_000641700</name>
</gene>
<dbReference type="AlphaFoldDB" id="A0AAV4GF88"/>